<keyword evidence="1" id="KW-0732">Signal</keyword>
<feature type="signal peptide" evidence="1">
    <location>
        <begin position="1"/>
        <end position="25"/>
    </location>
</feature>
<evidence type="ECO:0008006" key="4">
    <source>
        <dbReference type="Google" id="ProtNLM"/>
    </source>
</evidence>
<gene>
    <name evidence="2" type="ORF">BJ994_002820</name>
</gene>
<organism evidence="2 3">
    <name type="scientific">Arthrobacter pigmenti</name>
    <dbReference type="NCBI Taxonomy" id="271432"/>
    <lineage>
        <taxon>Bacteria</taxon>
        <taxon>Bacillati</taxon>
        <taxon>Actinomycetota</taxon>
        <taxon>Actinomycetes</taxon>
        <taxon>Micrococcales</taxon>
        <taxon>Micrococcaceae</taxon>
        <taxon>Arthrobacter</taxon>
    </lineage>
</organism>
<evidence type="ECO:0000256" key="1">
    <source>
        <dbReference type="SAM" id="SignalP"/>
    </source>
</evidence>
<evidence type="ECO:0000313" key="2">
    <source>
        <dbReference type="EMBL" id="NJC23744.1"/>
    </source>
</evidence>
<sequence>MRARATAAVLVTTAALALSGCGVLSANLGGEAEARDGAAVPADGCIGGWEGWWNSTPVDGNDEHLPQQTVTILTDTGRVIDTFDRSGNLAGDAETTGVDYQPEGDETWPANSAVVVDAETGETIKIIPIEPGTNVCGETP</sequence>
<dbReference type="EMBL" id="JAATJL010000001">
    <property type="protein sequence ID" value="NJC23744.1"/>
    <property type="molecule type" value="Genomic_DNA"/>
</dbReference>
<dbReference type="RefSeq" id="WP_167995048.1">
    <property type="nucleotide sequence ID" value="NZ_JAATJL010000001.1"/>
</dbReference>
<keyword evidence="3" id="KW-1185">Reference proteome</keyword>
<reference evidence="2 3" key="1">
    <citation type="submission" date="2020-03" db="EMBL/GenBank/DDBJ databases">
        <title>Sequencing the genomes of 1000 actinobacteria strains.</title>
        <authorList>
            <person name="Klenk H.-P."/>
        </authorList>
    </citation>
    <scope>NUCLEOTIDE SEQUENCE [LARGE SCALE GENOMIC DNA]</scope>
    <source>
        <strain evidence="2 3">DSM 16403</strain>
    </source>
</reference>
<evidence type="ECO:0000313" key="3">
    <source>
        <dbReference type="Proteomes" id="UP000547458"/>
    </source>
</evidence>
<dbReference type="Proteomes" id="UP000547458">
    <property type="component" value="Unassembled WGS sequence"/>
</dbReference>
<dbReference type="AlphaFoldDB" id="A0A846RTC3"/>
<name>A0A846RTC3_9MICC</name>
<protein>
    <recommendedName>
        <fullName evidence="4">Lipoprotein</fullName>
    </recommendedName>
</protein>
<dbReference type="PROSITE" id="PS51257">
    <property type="entry name" value="PROKAR_LIPOPROTEIN"/>
    <property type="match status" value="1"/>
</dbReference>
<comment type="caution">
    <text evidence="2">The sequence shown here is derived from an EMBL/GenBank/DDBJ whole genome shotgun (WGS) entry which is preliminary data.</text>
</comment>
<feature type="chain" id="PRO_5032465739" description="Lipoprotein" evidence="1">
    <location>
        <begin position="26"/>
        <end position="140"/>
    </location>
</feature>
<accession>A0A846RTC3</accession>
<proteinExistence type="predicted"/>